<protein>
    <recommendedName>
        <fullName evidence="2">PWWP domain-containing protein</fullName>
    </recommendedName>
</protein>
<reference evidence="3" key="1">
    <citation type="submission" date="2019-11" db="EMBL/GenBank/DDBJ databases">
        <title>The nuclear and mitochondrial genomes of Frieseomelitta varia - a highly eusocial stingless bee (Meliponini) with a permanently sterile worker caste.</title>
        <authorList>
            <person name="Freitas F.C.P."/>
            <person name="Lourenco A.P."/>
            <person name="Nunes F.M.F."/>
            <person name="Paschoal A.R."/>
            <person name="Abreu F.C.P."/>
            <person name="Barbin F.O."/>
            <person name="Bataglia L."/>
            <person name="Cardoso-Junior C.A.M."/>
            <person name="Cervoni M.S."/>
            <person name="Silva S.R."/>
            <person name="Dalarmi F."/>
            <person name="Del Lama M.A."/>
            <person name="Depintor T.S."/>
            <person name="Ferreira K.M."/>
            <person name="Goria P.S."/>
            <person name="Jaskot M.C."/>
            <person name="Lago D.C."/>
            <person name="Luna-Lucena D."/>
            <person name="Moda L.M."/>
            <person name="Nascimento L."/>
            <person name="Pedrino M."/>
            <person name="Rabico F.O."/>
            <person name="Sanches F.C."/>
            <person name="Santos D.E."/>
            <person name="Santos C.G."/>
            <person name="Vieira J."/>
            <person name="Lopes T.F."/>
            <person name="Barchuk A.R."/>
            <person name="Hartfelder K."/>
            <person name="Simoes Z.L.P."/>
            <person name="Bitondi M.M.G."/>
            <person name="Pinheiro D.G."/>
        </authorList>
    </citation>
    <scope>NUCLEOTIDE SEQUENCE</scope>
    <source>
        <strain evidence="3">USP_RPSP 00005682</strain>
        <tissue evidence="3">Whole individual</tissue>
    </source>
</reference>
<dbReference type="PROSITE" id="PS50812">
    <property type="entry name" value="PWWP"/>
    <property type="match status" value="1"/>
</dbReference>
<evidence type="ECO:0000313" key="4">
    <source>
        <dbReference type="Proteomes" id="UP000655588"/>
    </source>
</evidence>
<feature type="compositionally biased region" description="Low complexity" evidence="1">
    <location>
        <begin position="1"/>
        <end position="22"/>
    </location>
</feature>
<comment type="caution">
    <text evidence="3">The sequence shown here is derived from an EMBL/GenBank/DDBJ whole genome shotgun (WGS) entry which is preliminary data.</text>
</comment>
<gene>
    <name evidence="3" type="ORF">E2986_11848</name>
</gene>
<dbReference type="InterPro" id="IPR000313">
    <property type="entry name" value="PWWP_dom"/>
</dbReference>
<name>A0A833RVB2_9HYME</name>
<sequence>MPKNQNLSNSSNDSIDENNTVNDMDDTSDSSTNLSIMEETAPKLVGTSIQCNWILGQLAWARVGNFPFWPCVITLDPILMIYHRLRELLEKHT</sequence>
<dbReference type="Proteomes" id="UP000655588">
    <property type="component" value="Unassembled WGS sequence"/>
</dbReference>
<proteinExistence type="predicted"/>
<dbReference type="AlphaFoldDB" id="A0A833RVB2"/>
<feature type="domain" description="PWWP" evidence="2">
    <location>
        <begin position="55"/>
        <end position="93"/>
    </location>
</feature>
<evidence type="ECO:0000256" key="1">
    <source>
        <dbReference type="SAM" id="MobiDB-lite"/>
    </source>
</evidence>
<dbReference type="Gene3D" id="2.30.30.140">
    <property type="match status" value="1"/>
</dbReference>
<dbReference type="EMBL" id="WNWW01000564">
    <property type="protein sequence ID" value="KAF3423437.1"/>
    <property type="molecule type" value="Genomic_DNA"/>
</dbReference>
<keyword evidence="4" id="KW-1185">Reference proteome</keyword>
<accession>A0A833RVB2</accession>
<evidence type="ECO:0000259" key="2">
    <source>
        <dbReference type="PROSITE" id="PS50812"/>
    </source>
</evidence>
<feature type="region of interest" description="Disordered" evidence="1">
    <location>
        <begin position="1"/>
        <end position="35"/>
    </location>
</feature>
<organism evidence="3 4">
    <name type="scientific">Frieseomelitta varia</name>
    <dbReference type="NCBI Taxonomy" id="561572"/>
    <lineage>
        <taxon>Eukaryota</taxon>
        <taxon>Metazoa</taxon>
        <taxon>Ecdysozoa</taxon>
        <taxon>Arthropoda</taxon>
        <taxon>Hexapoda</taxon>
        <taxon>Insecta</taxon>
        <taxon>Pterygota</taxon>
        <taxon>Neoptera</taxon>
        <taxon>Endopterygota</taxon>
        <taxon>Hymenoptera</taxon>
        <taxon>Apocrita</taxon>
        <taxon>Aculeata</taxon>
        <taxon>Apoidea</taxon>
        <taxon>Anthophila</taxon>
        <taxon>Apidae</taxon>
        <taxon>Frieseomelitta</taxon>
    </lineage>
</organism>
<dbReference type="SUPFAM" id="SSF63748">
    <property type="entry name" value="Tudor/PWWP/MBT"/>
    <property type="match status" value="1"/>
</dbReference>
<evidence type="ECO:0000313" key="3">
    <source>
        <dbReference type="EMBL" id="KAF3423437.1"/>
    </source>
</evidence>